<evidence type="ECO:0000313" key="3">
    <source>
        <dbReference type="Proteomes" id="UP001218218"/>
    </source>
</evidence>
<sequence length="441" mass="49311">MATDDIDKYDDEEAALQEIDRNCSRDEALKALRDAQLYGMKLLAENRKLREDNSNLRASAPKKRRQNEDFFGYKGEVVGLAKQFLLTWAFIIDRTSFQKQKPLPPTKPQDQFTSDEAYTTSVAIALYEEIPTKFHPLLDVRTYSNFATDFIHEHSDVRSSFLNALRKALPVILNGLNIDSNILIKAKADRSKDPILAGLLKFPDEHKPSRFPPVLFPSSIRNINEAFTGNYFLKTHRLMYFGPGSLASKAKPALNSNGIKLGFMEVTSSSMAAAGIALRVVLSPDESWQLKEYRAYLEMFESNKDRPHIKRIFKTVHDFVFAGIDTAIRSNVDDSNGDDVVELMRRFELGIDDVDRDDGFVVTPVPSALPSPVPSAPSPLSSAPPSPVVPAPPLPVAAPVANTPVSRTVTFMPFFRLLRTPTISDTQPFRNTLVSMPMLCF</sequence>
<dbReference type="EMBL" id="JARIHO010000039">
    <property type="protein sequence ID" value="KAJ7328479.1"/>
    <property type="molecule type" value="Genomic_DNA"/>
</dbReference>
<evidence type="ECO:0000313" key="2">
    <source>
        <dbReference type="EMBL" id="KAJ7328479.1"/>
    </source>
</evidence>
<gene>
    <name evidence="2" type="ORF">DFH08DRAFT_1084542</name>
</gene>
<protein>
    <submittedName>
        <fullName evidence="2">Uncharacterized protein</fullName>
    </submittedName>
</protein>
<organism evidence="2 3">
    <name type="scientific">Mycena albidolilacea</name>
    <dbReference type="NCBI Taxonomy" id="1033008"/>
    <lineage>
        <taxon>Eukaryota</taxon>
        <taxon>Fungi</taxon>
        <taxon>Dikarya</taxon>
        <taxon>Basidiomycota</taxon>
        <taxon>Agaricomycotina</taxon>
        <taxon>Agaricomycetes</taxon>
        <taxon>Agaricomycetidae</taxon>
        <taxon>Agaricales</taxon>
        <taxon>Marasmiineae</taxon>
        <taxon>Mycenaceae</taxon>
        <taxon>Mycena</taxon>
    </lineage>
</organism>
<evidence type="ECO:0000256" key="1">
    <source>
        <dbReference type="SAM" id="MobiDB-lite"/>
    </source>
</evidence>
<dbReference type="AlphaFoldDB" id="A0AAD7EK34"/>
<accession>A0AAD7EK34</accession>
<keyword evidence="3" id="KW-1185">Reference proteome</keyword>
<reference evidence="2" key="1">
    <citation type="submission" date="2023-03" db="EMBL/GenBank/DDBJ databases">
        <title>Massive genome expansion in bonnet fungi (Mycena s.s.) driven by repeated elements and novel gene families across ecological guilds.</title>
        <authorList>
            <consortium name="Lawrence Berkeley National Laboratory"/>
            <person name="Harder C.B."/>
            <person name="Miyauchi S."/>
            <person name="Viragh M."/>
            <person name="Kuo A."/>
            <person name="Thoen E."/>
            <person name="Andreopoulos B."/>
            <person name="Lu D."/>
            <person name="Skrede I."/>
            <person name="Drula E."/>
            <person name="Henrissat B."/>
            <person name="Morin E."/>
            <person name="Kohler A."/>
            <person name="Barry K."/>
            <person name="LaButti K."/>
            <person name="Morin E."/>
            <person name="Salamov A."/>
            <person name="Lipzen A."/>
            <person name="Mereny Z."/>
            <person name="Hegedus B."/>
            <person name="Baldrian P."/>
            <person name="Stursova M."/>
            <person name="Weitz H."/>
            <person name="Taylor A."/>
            <person name="Grigoriev I.V."/>
            <person name="Nagy L.G."/>
            <person name="Martin F."/>
            <person name="Kauserud H."/>
        </authorList>
    </citation>
    <scope>NUCLEOTIDE SEQUENCE</scope>
    <source>
        <strain evidence="2">CBHHK002</strain>
    </source>
</reference>
<name>A0AAD7EK34_9AGAR</name>
<dbReference type="Proteomes" id="UP001218218">
    <property type="component" value="Unassembled WGS sequence"/>
</dbReference>
<proteinExistence type="predicted"/>
<comment type="caution">
    <text evidence="2">The sequence shown here is derived from an EMBL/GenBank/DDBJ whole genome shotgun (WGS) entry which is preliminary data.</text>
</comment>
<feature type="region of interest" description="Disordered" evidence="1">
    <location>
        <begin position="368"/>
        <end position="388"/>
    </location>
</feature>